<dbReference type="Gene3D" id="2.170.150.70">
    <property type="match status" value="1"/>
</dbReference>
<dbReference type="EMBL" id="BSNX01000041">
    <property type="protein sequence ID" value="GLQ74014.1"/>
    <property type="molecule type" value="Genomic_DNA"/>
</dbReference>
<accession>A0AAV5NUQ9</accession>
<dbReference type="AlphaFoldDB" id="A0AAV5NUQ9"/>
<comment type="caution">
    <text evidence="1">The sequence shown here is derived from an EMBL/GenBank/DDBJ whole genome shotgun (WGS) entry which is preliminary data.</text>
</comment>
<dbReference type="Proteomes" id="UP001156690">
    <property type="component" value="Unassembled WGS sequence"/>
</dbReference>
<name>A0AAV5NUQ9_9VIBR</name>
<evidence type="ECO:0000313" key="2">
    <source>
        <dbReference type="Proteomes" id="UP001156690"/>
    </source>
</evidence>
<protein>
    <recommendedName>
        <fullName evidence="3">CENP-V/GFA domain-containing protein</fullName>
    </recommendedName>
</protein>
<evidence type="ECO:0008006" key="3">
    <source>
        <dbReference type="Google" id="ProtNLM"/>
    </source>
</evidence>
<reference evidence="2" key="1">
    <citation type="journal article" date="2019" name="Int. J. Syst. Evol. Microbiol.">
        <title>The Global Catalogue of Microorganisms (GCM) 10K type strain sequencing project: providing services to taxonomists for standard genome sequencing and annotation.</title>
        <authorList>
            <consortium name="The Broad Institute Genomics Platform"/>
            <consortium name="The Broad Institute Genome Sequencing Center for Infectious Disease"/>
            <person name="Wu L."/>
            <person name="Ma J."/>
        </authorList>
    </citation>
    <scope>NUCLEOTIDE SEQUENCE [LARGE SCALE GENOMIC DNA]</scope>
    <source>
        <strain evidence="2">NBRC 15640</strain>
    </source>
</reference>
<gene>
    <name evidence="1" type="ORF">GCM10007932_33740</name>
</gene>
<organism evidence="1 2">
    <name type="scientific">Vibrio penaeicida</name>
    <dbReference type="NCBI Taxonomy" id="104609"/>
    <lineage>
        <taxon>Bacteria</taxon>
        <taxon>Pseudomonadati</taxon>
        <taxon>Pseudomonadota</taxon>
        <taxon>Gammaproteobacteria</taxon>
        <taxon>Vibrionales</taxon>
        <taxon>Vibrionaceae</taxon>
        <taxon>Vibrio</taxon>
    </lineage>
</organism>
<proteinExistence type="predicted"/>
<evidence type="ECO:0000313" key="1">
    <source>
        <dbReference type="EMBL" id="GLQ74014.1"/>
    </source>
</evidence>
<keyword evidence="2" id="KW-1185">Reference proteome</keyword>
<sequence length="106" mass="11335">MEYISKCECGRCSAKIVLSQSLENYEARACQCEFCLPRNAAYLSVPLGNVTLSPASNLNAVTQGSGVWLAFGSILKLPQGAGFRALSSVSIQGKERSGMTNPFQVL</sequence>
<dbReference type="RefSeq" id="WP_126606547.1">
    <property type="nucleotide sequence ID" value="NZ_AP025145.1"/>
</dbReference>